<feature type="compositionally biased region" description="Basic and acidic residues" evidence="1">
    <location>
        <begin position="81"/>
        <end position="95"/>
    </location>
</feature>
<keyword evidence="5" id="KW-1185">Reference proteome</keyword>
<dbReference type="InterPro" id="IPR025392">
    <property type="entry name" value="DUF4124"/>
</dbReference>
<feature type="chain" id="PRO_5045491403" evidence="2">
    <location>
        <begin position="18"/>
        <end position="183"/>
    </location>
</feature>
<feature type="compositionally biased region" description="Acidic residues" evidence="1">
    <location>
        <begin position="65"/>
        <end position="80"/>
    </location>
</feature>
<feature type="signal peptide" evidence="2">
    <location>
        <begin position="1"/>
        <end position="17"/>
    </location>
</feature>
<accession>A0ABU8C4Y9</accession>
<name>A0ABU8C4Y9_9GAMM</name>
<reference evidence="4 5" key="1">
    <citation type="journal article" date="2023" name="Ecotoxicol. Environ. Saf.">
        <title>Mercury remediation potential of mercury-resistant strain Rheinheimera metallidurans sp. nov. isolated from a municipal waste dumping site.</title>
        <authorList>
            <person name="Yadav V."/>
            <person name="Manjhi A."/>
            <person name="Vadakedath N."/>
        </authorList>
    </citation>
    <scope>NUCLEOTIDE SEQUENCE [LARGE SCALE GENOMIC DNA]</scope>
    <source>
        <strain evidence="4 5">E-49</strain>
    </source>
</reference>
<comment type="caution">
    <text evidence="4">The sequence shown here is derived from an EMBL/GenBank/DDBJ whole genome shotgun (WGS) entry which is preliminary data.</text>
</comment>
<evidence type="ECO:0000256" key="1">
    <source>
        <dbReference type="SAM" id="MobiDB-lite"/>
    </source>
</evidence>
<dbReference type="Pfam" id="PF13511">
    <property type="entry name" value="DUF4124"/>
    <property type="match status" value="1"/>
</dbReference>
<dbReference type="Proteomes" id="UP001375382">
    <property type="component" value="Unassembled WGS sequence"/>
</dbReference>
<evidence type="ECO:0000313" key="5">
    <source>
        <dbReference type="Proteomes" id="UP001375382"/>
    </source>
</evidence>
<evidence type="ECO:0000256" key="2">
    <source>
        <dbReference type="SAM" id="SignalP"/>
    </source>
</evidence>
<evidence type="ECO:0000313" key="4">
    <source>
        <dbReference type="EMBL" id="MEH8016966.1"/>
    </source>
</evidence>
<sequence>MLRIVLALALLTLPAAATEIYRWVDDKGQVHFTSSPPPEAASRAEEINVNFNVDAQRPAARASYDDVDDYDGDEMDDAESETERPKTAADLKREQQDEWRYQCEKAVKTAKSEYEVGVDVIKRNHSGGYISADKMKQQIDGLSAASKSVSMHECIGSTGDRKRAYQCLADYKGLNNCGFGSFL</sequence>
<keyword evidence="2" id="KW-0732">Signal</keyword>
<dbReference type="RefSeq" id="WP_335735378.1">
    <property type="nucleotide sequence ID" value="NZ_JALAAR010000004.1"/>
</dbReference>
<feature type="domain" description="DUF4124" evidence="3">
    <location>
        <begin position="7"/>
        <end position="62"/>
    </location>
</feature>
<organism evidence="4 5">
    <name type="scientific">Rheinheimera muenzenbergensis</name>
    <dbReference type="NCBI Taxonomy" id="1193628"/>
    <lineage>
        <taxon>Bacteria</taxon>
        <taxon>Pseudomonadati</taxon>
        <taxon>Pseudomonadota</taxon>
        <taxon>Gammaproteobacteria</taxon>
        <taxon>Chromatiales</taxon>
        <taxon>Chromatiaceae</taxon>
        <taxon>Rheinheimera</taxon>
    </lineage>
</organism>
<dbReference type="EMBL" id="JALAAR010000004">
    <property type="protein sequence ID" value="MEH8016966.1"/>
    <property type="molecule type" value="Genomic_DNA"/>
</dbReference>
<feature type="region of interest" description="Disordered" evidence="1">
    <location>
        <begin position="60"/>
        <end position="95"/>
    </location>
</feature>
<gene>
    <name evidence="4" type="ORF">MN202_06975</name>
</gene>
<proteinExistence type="predicted"/>
<evidence type="ECO:0000259" key="3">
    <source>
        <dbReference type="Pfam" id="PF13511"/>
    </source>
</evidence>
<protein>
    <submittedName>
        <fullName evidence="4">DUF4124 domain-containing protein</fullName>
    </submittedName>
</protein>